<dbReference type="Pfam" id="PF00096">
    <property type="entry name" value="zf-C2H2"/>
    <property type="match status" value="7"/>
</dbReference>
<feature type="compositionally biased region" description="Polar residues" evidence="11">
    <location>
        <begin position="192"/>
        <end position="201"/>
    </location>
</feature>
<evidence type="ECO:0000256" key="1">
    <source>
        <dbReference type="ARBA" id="ARBA00004123"/>
    </source>
</evidence>
<dbReference type="Proteomes" id="UP001176940">
    <property type="component" value="Unassembled WGS sequence"/>
</dbReference>
<feature type="domain" description="C2H2-type" evidence="13">
    <location>
        <begin position="510"/>
        <end position="537"/>
    </location>
</feature>
<keyword evidence="15" id="KW-1185">Reference proteome</keyword>
<evidence type="ECO:0000256" key="8">
    <source>
        <dbReference type="ARBA" id="ARBA00023163"/>
    </source>
</evidence>
<feature type="region of interest" description="Disordered" evidence="11">
    <location>
        <begin position="146"/>
        <end position="220"/>
    </location>
</feature>
<keyword evidence="9" id="KW-0539">Nucleus</keyword>
<dbReference type="SUPFAM" id="SSF57667">
    <property type="entry name" value="beta-beta-alpha zinc fingers"/>
    <property type="match status" value="5"/>
</dbReference>
<feature type="domain" description="C2H2-type" evidence="13">
    <location>
        <begin position="621"/>
        <end position="648"/>
    </location>
</feature>
<dbReference type="PANTHER" id="PTHR24399:SF23">
    <property type="entry name" value="C2H2-TYPE DOMAIN-CONTAINING PROTEIN"/>
    <property type="match status" value="1"/>
</dbReference>
<feature type="domain" description="C2H2-type" evidence="13">
    <location>
        <begin position="482"/>
        <end position="509"/>
    </location>
</feature>
<comment type="caution">
    <text evidence="14">The sequence shown here is derived from an EMBL/GenBank/DDBJ whole genome shotgun (WGS) entry which is preliminary data.</text>
</comment>
<organism evidence="14 15">
    <name type="scientific">Ranitomeya imitator</name>
    <name type="common">mimic poison frog</name>
    <dbReference type="NCBI Taxonomy" id="111125"/>
    <lineage>
        <taxon>Eukaryota</taxon>
        <taxon>Metazoa</taxon>
        <taxon>Chordata</taxon>
        <taxon>Craniata</taxon>
        <taxon>Vertebrata</taxon>
        <taxon>Euteleostomi</taxon>
        <taxon>Amphibia</taxon>
        <taxon>Batrachia</taxon>
        <taxon>Anura</taxon>
        <taxon>Neobatrachia</taxon>
        <taxon>Hyloidea</taxon>
        <taxon>Dendrobatidae</taxon>
        <taxon>Dendrobatinae</taxon>
        <taxon>Ranitomeya</taxon>
    </lineage>
</organism>
<feature type="domain" description="C2H2-type" evidence="13">
    <location>
        <begin position="364"/>
        <end position="391"/>
    </location>
</feature>
<evidence type="ECO:0000256" key="5">
    <source>
        <dbReference type="ARBA" id="ARBA00022833"/>
    </source>
</evidence>
<evidence type="ECO:0000256" key="4">
    <source>
        <dbReference type="ARBA" id="ARBA00022771"/>
    </source>
</evidence>
<dbReference type="PROSITE" id="PS50157">
    <property type="entry name" value="ZINC_FINGER_C2H2_2"/>
    <property type="match status" value="10"/>
</dbReference>
<sequence length="747" mass="82298">MLHNNGACSVLICVFCPSLCRFMSSSTSSPPVGCTQDAVYKALLHIPCGLALGPSLSREGLGLWCVGRDLPDGALIPSCSPESESAEEGPALTIHTGDTWWLRFVRKNAKKQNVKFCRLGGIVHLQVTASIPSGSELLLPLEEHTVCDDDNEGSPLSPESMSDSSVSDSVPLAAETDNNRPALKTKEVLANSEGSLSSQQPEELAATPQPKCCTSTGGSGLETTAVTAEQEEAMTPLIPEPEGAKLSINMEEAETHAHHRFFRRRALCKGVDVHAIIAGSWSVEYLPGGASTVKGGETEVQDATLSNHRERRNSKTKCPETPGESDEGRGKVPQLEEHTDPPESAKKETETKGTKVKDPSQRKFHCNDCSKSFFQLGHLKRHSFTHTGLKPFLCPECGKEYCSEESFKAHLLGHQGLRPFKCPQCDKAYGTQRDLKEHAVLHTGQRPYCCEDCGKSFARRPTLRIHRKKYCTPRTNETKPALQCGVCDKQLANVCSLRNHMLIHTGEKPYTCTECGGTFRHRGSLRIHRRLHTGERPYKCQYCGDAFPQQPELKRHLITHTGEMHLCTVCGKALKDPHTLRVHERLHTGDRPFLCKYCGKSYPQATKLRRHLKSHLEEKPYRCHVCGMGYSFQQSLNRHLHSHRDEGQTSVAVGAKEVAMEDTELGQTLLLVQVDESSEKILVAGCADGSELGNSHRPLLPIVSETLATIRDHEDGLLQKEHSPSLLLVSQTLEFSTVAEVVVEIGV</sequence>
<dbReference type="Gene3D" id="3.30.160.60">
    <property type="entry name" value="Classic Zinc Finger"/>
    <property type="match status" value="10"/>
</dbReference>
<evidence type="ECO:0000256" key="7">
    <source>
        <dbReference type="ARBA" id="ARBA00023125"/>
    </source>
</evidence>
<dbReference type="PROSITE" id="PS00028">
    <property type="entry name" value="ZINC_FINGER_C2H2_1"/>
    <property type="match status" value="9"/>
</dbReference>
<feature type="domain" description="C2H2-type" evidence="13">
    <location>
        <begin position="565"/>
        <end position="592"/>
    </location>
</feature>
<keyword evidence="12" id="KW-0732">Signal</keyword>
<feature type="domain" description="C2H2-type" evidence="13">
    <location>
        <begin position="448"/>
        <end position="475"/>
    </location>
</feature>
<dbReference type="InterPro" id="IPR036236">
    <property type="entry name" value="Znf_C2H2_sf"/>
</dbReference>
<keyword evidence="6" id="KW-0805">Transcription regulation</keyword>
<feature type="domain" description="C2H2-type" evidence="13">
    <location>
        <begin position="538"/>
        <end position="565"/>
    </location>
</feature>
<evidence type="ECO:0000313" key="14">
    <source>
        <dbReference type="EMBL" id="CAJ0916935.1"/>
    </source>
</evidence>
<accession>A0ABN9KRR4</accession>
<proteinExistence type="predicted"/>
<feature type="compositionally biased region" description="Basic and acidic residues" evidence="11">
    <location>
        <begin position="326"/>
        <end position="362"/>
    </location>
</feature>
<dbReference type="EMBL" id="CAUEEQ010000447">
    <property type="protein sequence ID" value="CAJ0916935.1"/>
    <property type="molecule type" value="Genomic_DNA"/>
</dbReference>
<evidence type="ECO:0000313" key="15">
    <source>
        <dbReference type="Proteomes" id="UP001176940"/>
    </source>
</evidence>
<reference evidence="14" key="1">
    <citation type="submission" date="2023-07" db="EMBL/GenBank/DDBJ databases">
        <authorList>
            <person name="Stuckert A."/>
        </authorList>
    </citation>
    <scope>NUCLEOTIDE SEQUENCE</scope>
</reference>
<feature type="domain" description="C2H2-type" evidence="13">
    <location>
        <begin position="392"/>
        <end position="419"/>
    </location>
</feature>
<gene>
    <name evidence="14" type="ORF">RIMI_LOCUS387562</name>
</gene>
<dbReference type="InterPro" id="IPR013087">
    <property type="entry name" value="Znf_C2H2_type"/>
</dbReference>
<dbReference type="Pfam" id="PF13912">
    <property type="entry name" value="zf-C2H2_6"/>
    <property type="match status" value="1"/>
</dbReference>
<name>A0ABN9KRR4_9NEOB</name>
<evidence type="ECO:0000256" key="11">
    <source>
        <dbReference type="SAM" id="MobiDB-lite"/>
    </source>
</evidence>
<keyword evidence="4 10" id="KW-0863">Zinc-finger</keyword>
<evidence type="ECO:0000256" key="12">
    <source>
        <dbReference type="SAM" id="SignalP"/>
    </source>
</evidence>
<protein>
    <recommendedName>
        <fullName evidence="13">C2H2-type domain-containing protein</fullName>
    </recommendedName>
</protein>
<feature type="chain" id="PRO_5045233413" description="C2H2-type domain-containing protein" evidence="12">
    <location>
        <begin position="21"/>
        <end position="747"/>
    </location>
</feature>
<evidence type="ECO:0000256" key="6">
    <source>
        <dbReference type="ARBA" id="ARBA00023015"/>
    </source>
</evidence>
<evidence type="ECO:0000256" key="3">
    <source>
        <dbReference type="ARBA" id="ARBA00022737"/>
    </source>
</evidence>
<feature type="region of interest" description="Disordered" evidence="11">
    <location>
        <begin position="290"/>
        <end position="362"/>
    </location>
</feature>
<feature type="domain" description="C2H2-type" evidence="13">
    <location>
        <begin position="420"/>
        <end position="447"/>
    </location>
</feature>
<feature type="compositionally biased region" description="Low complexity" evidence="11">
    <location>
        <begin position="154"/>
        <end position="172"/>
    </location>
</feature>
<feature type="domain" description="C2H2-type" evidence="13">
    <location>
        <begin position="593"/>
        <end position="620"/>
    </location>
</feature>
<feature type="signal peptide" evidence="12">
    <location>
        <begin position="1"/>
        <end position="20"/>
    </location>
</feature>
<dbReference type="SMART" id="SM00355">
    <property type="entry name" value="ZnF_C2H2"/>
    <property type="match status" value="10"/>
</dbReference>
<feature type="non-terminal residue" evidence="14">
    <location>
        <position position="747"/>
    </location>
</feature>
<evidence type="ECO:0000256" key="2">
    <source>
        <dbReference type="ARBA" id="ARBA00022723"/>
    </source>
</evidence>
<comment type="subcellular location">
    <subcellularLocation>
        <location evidence="1">Nucleus</location>
    </subcellularLocation>
</comment>
<evidence type="ECO:0000259" key="13">
    <source>
        <dbReference type="PROSITE" id="PS50157"/>
    </source>
</evidence>
<evidence type="ECO:0000256" key="9">
    <source>
        <dbReference type="ARBA" id="ARBA00023242"/>
    </source>
</evidence>
<keyword evidence="5" id="KW-0862">Zinc</keyword>
<keyword evidence="3" id="KW-0677">Repeat</keyword>
<keyword evidence="7" id="KW-0238">DNA-binding</keyword>
<keyword evidence="8" id="KW-0804">Transcription</keyword>
<dbReference type="PANTHER" id="PTHR24399">
    <property type="entry name" value="ZINC FINGER AND BTB DOMAIN-CONTAINING"/>
    <property type="match status" value="1"/>
</dbReference>
<evidence type="ECO:0000256" key="10">
    <source>
        <dbReference type="PROSITE-ProRule" id="PRU00042"/>
    </source>
</evidence>
<keyword evidence="2" id="KW-0479">Metal-binding</keyword>